<evidence type="ECO:0000256" key="4">
    <source>
        <dbReference type="SAM" id="Coils"/>
    </source>
</evidence>
<keyword evidence="3 4" id="KW-0175">Coiled coil</keyword>
<dbReference type="Proteomes" id="UP000694402">
    <property type="component" value="Unassembled WGS sequence"/>
</dbReference>
<feature type="coiled-coil region" evidence="4">
    <location>
        <begin position="526"/>
        <end position="567"/>
    </location>
</feature>
<dbReference type="Pfam" id="PF06818">
    <property type="entry name" value="Fez1"/>
    <property type="match status" value="2"/>
</dbReference>
<feature type="region of interest" description="Disordered" evidence="5">
    <location>
        <begin position="201"/>
        <end position="346"/>
    </location>
</feature>
<dbReference type="PANTHER" id="PTHR19354">
    <property type="entry name" value="ZIPPER PUTATIVE TUMOR SUPPRESSOR 2 HOMOLOG-LIKE PROTEIN-RELATED"/>
    <property type="match status" value="1"/>
</dbReference>
<organism evidence="6 7">
    <name type="scientific">Oncorhynchus tshawytscha</name>
    <name type="common">Chinook salmon</name>
    <name type="synonym">Salmo tshawytscha</name>
    <dbReference type="NCBI Taxonomy" id="74940"/>
    <lineage>
        <taxon>Eukaryota</taxon>
        <taxon>Metazoa</taxon>
        <taxon>Chordata</taxon>
        <taxon>Craniata</taxon>
        <taxon>Vertebrata</taxon>
        <taxon>Euteleostomi</taxon>
        <taxon>Actinopterygii</taxon>
        <taxon>Neopterygii</taxon>
        <taxon>Teleostei</taxon>
        <taxon>Protacanthopterygii</taxon>
        <taxon>Salmoniformes</taxon>
        <taxon>Salmonidae</taxon>
        <taxon>Salmoninae</taxon>
        <taxon>Oncorhynchus</taxon>
    </lineage>
</organism>
<evidence type="ECO:0008006" key="8">
    <source>
        <dbReference type="Google" id="ProtNLM"/>
    </source>
</evidence>
<dbReference type="GO" id="GO:0061001">
    <property type="term" value="P:regulation of dendritic spine morphogenesis"/>
    <property type="evidence" value="ECO:0007669"/>
    <property type="project" value="TreeGrafter"/>
</dbReference>
<feature type="compositionally biased region" description="Basic and acidic residues" evidence="5">
    <location>
        <begin position="937"/>
        <end position="946"/>
    </location>
</feature>
<reference evidence="7" key="1">
    <citation type="journal article" date="2018" name="PLoS ONE">
        <title>Chinook salmon (Oncorhynchus tshawytscha) genome and transcriptome.</title>
        <authorList>
            <person name="Christensen K.A."/>
            <person name="Leong J.S."/>
            <person name="Sakhrani D."/>
            <person name="Biagi C.A."/>
            <person name="Minkley D.R."/>
            <person name="Withler R.E."/>
            <person name="Rondeau E.B."/>
            <person name="Koop B.F."/>
            <person name="Devlin R.H."/>
        </authorList>
    </citation>
    <scope>NUCLEOTIDE SEQUENCE [LARGE SCALE GENOMIC DNA]</scope>
</reference>
<dbReference type="GeneTree" id="ENSGT00940000154078"/>
<dbReference type="Ensembl" id="ENSOTST00005192375.1">
    <property type="protein sequence ID" value="ENSOTSP00005124835.1"/>
    <property type="gene ID" value="ENSOTSG00005045286.2"/>
</dbReference>
<proteinExistence type="predicted"/>
<keyword evidence="7" id="KW-1185">Reference proteome</keyword>
<evidence type="ECO:0000313" key="6">
    <source>
        <dbReference type="Ensembl" id="ENSOTSP00005124835.1"/>
    </source>
</evidence>
<dbReference type="GO" id="GO:0043197">
    <property type="term" value="C:dendritic spine"/>
    <property type="evidence" value="ECO:0007669"/>
    <property type="project" value="TreeGrafter"/>
</dbReference>
<keyword evidence="2" id="KW-0963">Cytoplasm</keyword>
<accession>A0AAZ3Q8Z2</accession>
<feature type="region of interest" description="Disordered" evidence="5">
    <location>
        <begin position="390"/>
        <end position="434"/>
    </location>
</feature>
<evidence type="ECO:0000256" key="1">
    <source>
        <dbReference type="ARBA" id="ARBA00004496"/>
    </source>
</evidence>
<feature type="compositionally biased region" description="Basic and acidic residues" evidence="5">
    <location>
        <begin position="734"/>
        <end position="754"/>
    </location>
</feature>
<evidence type="ECO:0000256" key="5">
    <source>
        <dbReference type="SAM" id="MobiDB-lite"/>
    </source>
</evidence>
<evidence type="ECO:0000256" key="2">
    <source>
        <dbReference type="ARBA" id="ARBA00022490"/>
    </source>
</evidence>
<feature type="compositionally biased region" description="Basic and acidic residues" evidence="5">
    <location>
        <begin position="106"/>
        <end position="187"/>
    </location>
</feature>
<feature type="region of interest" description="Disordered" evidence="5">
    <location>
        <begin position="734"/>
        <end position="772"/>
    </location>
</feature>
<feature type="region of interest" description="Disordered" evidence="5">
    <location>
        <begin position="872"/>
        <end position="946"/>
    </location>
</feature>
<feature type="compositionally biased region" description="Basic and acidic residues" evidence="5">
    <location>
        <begin position="761"/>
        <end position="772"/>
    </location>
</feature>
<evidence type="ECO:0000313" key="7">
    <source>
        <dbReference type="Proteomes" id="UP000694402"/>
    </source>
</evidence>
<feature type="coiled-coil region" evidence="4">
    <location>
        <begin position="436"/>
        <end position="485"/>
    </location>
</feature>
<dbReference type="AlphaFoldDB" id="A0AAZ3Q8Z2"/>
<comment type="subcellular location">
    <subcellularLocation>
        <location evidence="1">Cytoplasm</location>
    </subcellularLocation>
</comment>
<reference evidence="6" key="3">
    <citation type="submission" date="2025-09" db="UniProtKB">
        <authorList>
            <consortium name="Ensembl"/>
        </authorList>
    </citation>
    <scope>IDENTIFICATION</scope>
</reference>
<dbReference type="GO" id="GO:0005737">
    <property type="term" value="C:cytoplasm"/>
    <property type="evidence" value="ECO:0007669"/>
    <property type="project" value="UniProtKB-SubCell"/>
</dbReference>
<feature type="compositionally biased region" description="Low complexity" evidence="5">
    <location>
        <begin position="395"/>
        <end position="412"/>
    </location>
</feature>
<dbReference type="PANTHER" id="PTHR19354:SF6">
    <property type="entry name" value="ZIPPER PUTATIVE TUMOR SUPPRESSOR 3-RELATED"/>
    <property type="match status" value="1"/>
</dbReference>
<dbReference type="InterPro" id="IPR045329">
    <property type="entry name" value="LZTS"/>
</dbReference>
<feature type="compositionally biased region" description="Pro residues" evidence="5">
    <location>
        <begin position="885"/>
        <end position="905"/>
    </location>
</feature>
<evidence type="ECO:0000256" key="3">
    <source>
        <dbReference type="ARBA" id="ARBA00023054"/>
    </source>
</evidence>
<feature type="compositionally biased region" description="Gly residues" evidence="5">
    <location>
        <begin position="320"/>
        <end position="332"/>
    </location>
</feature>
<feature type="compositionally biased region" description="Polar residues" evidence="5">
    <location>
        <begin position="337"/>
        <end position="346"/>
    </location>
</feature>
<protein>
    <recommendedName>
        <fullName evidence="8">Leucine zipper, tumor suppressor family member 3b</fullName>
    </recommendedName>
</protein>
<feature type="compositionally biased region" description="Polar residues" evidence="5">
    <location>
        <begin position="267"/>
        <end position="278"/>
    </location>
</feature>
<reference evidence="6" key="2">
    <citation type="submission" date="2025-08" db="UniProtKB">
        <authorList>
            <consortium name="Ensembl"/>
        </authorList>
    </citation>
    <scope>IDENTIFICATION</scope>
</reference>
<name>A0AAZ3Q8Z2_ONCTS</name>
<sequence length="946" mass="104905">MGSVGSGVAGEQEFAMKSVGTRTTLPRAPPLSRRCPADRSCSAERLPPLPATASEGTASSEERGSISIGTVTGKDRPPDSDTDRTATTASNCDRGDTGVGYGNGAGRRESGERESGGRERESREKDRESREWEKEREREREWEREREKEMAERDRDRVERERDRERERERVERTRERIERAREREPRGGVVSLDVCSNLVGLGGNDIGTGMTPHQQRDTGGTKTDNHNNPPNHNPPKILPVSGKLEQNNSGLVRPSAFKPVVPKSFHSMQNLVGQTSSGEGRGAGGRREGGAGGGEPGAVPEALLLDQDSPGRGSFRAEGTGGGEGKGGVQGGMSDSGRNSLTSLPTYTGSGSGYVPPAALGTLSASTSHINRLGTTAGAAVAQDKLEKPGYQNGLSASDSGHSSSGKSSSSYQRLSHLGDTPAPLRPSPSSDDVIQDLEDRLWEKEQEVQHMHRNLDQSEAAIVQVFEEKQRVWERQMEELRQNYASRLQQVTTHSTAALTNKNPPNVVHLFLCVQVTRRAQRSQNALQAQITHLSQDKRRLQEEMPALLAQREELERKCLDFRKEQADILPRLEETKWEVCQKAGEISLLKQQLRESQVEVTQRAGEMVALRGQLKEANAQLRDREEVMLGLKDSYTNKSLELERCQGELRRTLTEVSILREKLGVFEAEVLGLKRTLGELGGAVDPAITQTLAAGRLLPQWGALYCLRTPTEPSSTALTHTSDALLSFQSDEAKAQRQETQRQERQQREEAQWCDMQPRQEAHLHQESQLRKEAQLRQEAYLRQEAQQQQRQEAQWEESGNLREQLEQLQGALRLERQQRELQAQSFDQERHTWIDEKERVLKYQAQLQVSYVETLQKNQVLEQQVGQLGTKLTPSPSSSISPPPPPALSTLPPLPSVPLPAPIALTLSPPHCEDQKGPPSLLQLPPPWAGPSRLERIESTEI</sequence>
<feature type="compositionally biased region" description="Basic and acidic residues" evidence="5">
    <location>
        <begin position="73"/>
        <end position="84"/>
    </location>
</feature>
<feature type="region of interest" description="Disordered" evidence="5">
    <location>
        <begin position="1"/>
        <end position="188"/>
    </location>
</feature>
<feature type="compositionally biased region" description="Polar residues" evidence="5">
    <location>
        <begin position="212"/>
        <end position="223"/>
    </location>
</feature>
<gene>
    <name evidence="6" type="primary">LOC112248809</name>
</gene>